<evidence type="ECO:0000313" key="4">
    <source>
        <dbReference type="EMBL" id="KTD59656.1"/>
    </source>
</evidence>
<dbReference type="RefSeq" id="WP_027271514.1">
    <property type="nucleotide sequence ID" value="NZ_CAAAJE010000019.1"/>
</dbReference>
<dbReference type="OrthoDB" id="5652643at2"/>
<feature type="coiled-coil region" evidence="1">
    <location>
        <begin position="220"/>
        <end position="250"/>
    </location>
</feature>
<protein>
    <submittedName>
        <fullName evidence="4">RhoGAP domain protein (GTPase activator of small GTPases)</fullName>
    </submittedName>
</protein>
<gene>
    <name evidence="4" type="ORF">Lsai_0567</name>
</gene>
<organism evidence="4 5">
    <name type="scientific">Legionella sainthelensi</name>
    <dbReference type="NCBI Taxonomy" id="28087"/>
    <lineage>
        <taxon>Bacteria</taxon>
        <taxon>Pseudomonadati</taxon>
        <taxon>Pseudomonadota</taxon>
        <taxon>Gammaproteobacteria</taxon>
        <taxon>Legionellales</taxon>
        <taxon>Legionellaceae</taxon>
        <taxon>Legionella</taxon>
    </lineage>
</organism>
<comment type="caution">
    <text evidence="4">The sequence shown here is derived from an EMBL/GenBank/DDBJ whole genome shotgun (WGS) entry which is preliminary data.</text>
</comment>
<feature type="domain" description="Rho-GAP" evidence="3">
    <location>
        <begin position="1"/>
        <end position="217"/>
    </location>
</feature>
<sequence length="393" mass="45231">MAGPYNTHDIVNVFRSIVQLISQYPELLNTQGIFRVPGSKEEIEHVLDQLIDTHFNVETLSRYIMMNENIVNHERLNNVLGMIPTVLKEGQILASQDDLLASFSKKLKSLLDSHQEENNTIAAQLFDNFINDLLLSKRIDHQRAGEILYHYFHLMHQVGKYQEINRMTYNNLAIILAPSLTNELSLYPGENLLDLSSYVSQLTPVLENYIADTKWDFDFKNSHADKLEHLENTRHSLLEQLERMKEASRKSVTVPMKSFMLQASMVKAQIDAIKEEQQDHSLKKKEKKKLGKQLDPLIEEQSALLSKISELAPKIKAMNNGQRRIQKEIDMLTYSGGQVTLQENPSNNSYLAQFSIFEPSSSNTSTVLSPIPEENEELEEQEETMHQEQQRHQ</sequence>
<evidence type="ECO:0000259" key="3">
    <source>
        <dbReference type="PROSITE" id="PS50238"/>
    </source>
</evidence>
<keyword evidence="1" id="KW-0175">Coiled coil</keyword>
<reference evidence="4 5" key="1">
    <citation type="submission" date="2015-11" db="EMBL/GenBank/DDBJ databases">
        <title>Genomic analysis of 38 Legionella species identifies large and diverse effector repertoires.</title>
        <authorList>
            <person name="Burstein D."/>
            <person name="Amaro F."/>
            <person name="Zusman T."/>
            <person name="Lifshitz Z."/>
            <person name="Cohen O."/>
            <person name="Gilbert J.A."/>
            <person name="Pupko T."/>
            <person name="Shuman H.A."/>
            <person name="Segal G."/>
        </authorList>
    </citation>
    <scope>NUCLEOTIDE SEQUENCE [LARGE SCALE GENOMIC DNA]</scope>
    <source>
        <strain evidence="4 5">Mt.St.Helens-4</strain>
    </source>
</reference>
<evidence type="ECO:0000256" key="2">
    <source>
        <dbReference type="SAM" id="MobiDB-lite"/>
    </source>
</evidence>
<dbReference type="SUPFAM" id="SSF48350">
    <property type="entry name" value="GTPase activation domain, GAP"/>
    <property type="match status" value="1"/>
</dbReference>
<dbReference type="InterPro" id="IPR008936">
    <property type="entry name" value="Rho_GTPase_activation_prot"/>
</dbReference>
<dbReference type="SMART" id="SM00324">
    <property type="entry name" value="RhoGAP"/>
    <property type="match status" value="1"/>
</dbReference>
<evidence type="ECO:0000256" key="1">
    <source>
        <dbReference type="SAM" id="Coils"/>
    </source>
</evidence>
<dbReference type="InterPro" id="IPR000198">
    <property type="entry name" value="RhoGAP_dom"/>
</dbReference>
<dbReference type="AlphaFoldDB" id="A0A0W0YRY7"/>
<dbReference type="Proteomes" id="UP000054621">
    <property type="component" value="Unassembled WGS sequence"/>
</dbReference>
<evidence type="ECO:0000313" key="5">
    <source>
        <dbReference type="Proteomes" id="UP000054621"/>
    </source>
</evidence>
<dbReference type="GO" id="GO:0007165">
    <property type="term" value="P:signal transduction"/>
    <property type="evidence" value="ECO:0007669"/>
    <property type="project" value="InterPro"/>
</dbReference>
<dbReference type="PATRIC" id="fig|28087.4.peg.608"/>
<feature type="region of interest" description="Disordered" evidence="2">
    <location>
        <begin position="360"/>
        <end position="393"/>
    </location>
</feature>
<proteinExistence type="predicted"/>
<dbReference type="EMBL" id="LNYV01000005">
    <property type="protein sequence ID" value="KTD59656.1"/>
    <property type="molecule type" value="Genomic_DNA"/>
</dbReference>
<accession>A0A0W0YRY7</accession>
<dbReference type="eggNOG" id="ENOG5030SX1">
    <property type="taxonomic scope" value="Bacteria"/>
</dbReference>
<dbReference type="Gene3D" id="1.10.555.10">
    <property type="entry name" value="Rho GTPase activation protein"/>
    <property type="match status" value="1"/>
</dbReference>
<name>A0A0W0YRY7_9GAMM</name>
<dbReference type="PROSITE" id="PS50238">
    <property type="entry name" value="RHOGAP"/>
    <property type="match status" value="1"/>
</dbReference>
<feature type="compositionally biased region" description="Basic and acidic residues" evidence="2">
    <location>
        <begin position="383"/>
        <end position="393"/>
    </location>
</feature>
<feature type="compositionally biased region" description="Acidic residues" evidence="2">
    <location>
        <begin position="373"/>
        <end position="382"/>
    </location>
</feature>